<protein>
    <submittedName>
        <fullName evidence="1">Uncharacterized protein</fullName>
    </submittedName>
</protein>
<organism evidence="1 2">
    <name type="scientific">Flavobacterium proteolyticum</name>
    <dbReference type="NCBI Taxonomy" id="2911683"/>
    <lineage>
        <taxon>Bacteria</taxon>
        <taxon>Pseudomonadati</taxon>
        <taxon>Bacteroidota</taxon>
        <taxon>Flavobacteriia</taxon>
        <taxon>Flavobacteriales</taxon>
        <taxon>Flavobacteriaceae</taxon>
        <taxon>Flavobacterium</taxon>
    </lineage>
</organism>
<reference evidence="1 2" key="1">
    <citation type="submission" date="2020-10" db="EMBL/GenBank/DDBJ databases">
        <title>The genome sequence of Flavobacterium aquaticum 1Y8A.</title>
        <authorList>
            <person name="Liu Y."/>
        </authorList>
    </citation>
    <scope>NUCLEOTIDE SEQUENCE [LARGE SCALE GENOMIC DNA]</scope>
    <source>
        <strain evidence="1 2">1Y8A</strain>
    </source>
</reference>
<gene>
    <name evidence="1" type="ORF">IM755_06150</name>
</gene>
<comment type="caution">
    <text evidence="1">The sequence shown here is derived from an EMBL/GenBank/DDBJ whole genome shotgun (WGS) entry which is preliminary data.</text>
</comment>
<dbReference type="EMBL" id="JADFTZ010000002">
    <property type="protein sequence ID" value="MBE9576288.1"/>
    <property type="molecule type" value="Genomic_DNA"/>
</dbReference>
<evidence type="ECO:0000313" key="2">
    <source>
        <dbReference type="Proteomes" id="UP000656274"/>
    </source>
</evidence>
<sequence>MQLMTSKKKNKIEEPTEAYEVTPKSEVVAGNDAWEQLPEHVQKAIELGIEQADKGLVFTHKEVMSNLKKKYPFLNGI</sequence>
<accession>A0ABR9WQT7</accession>
<dbReference type="Proteomes" id="UP000656274">
    <property type="component" value="Unassembled WGS sequence"/>
</dbReference>
<dbReference type="RefSeq" id="WP_194094787.1">
    <property type="nucleotide sequence ID" value="NZ_JADFTZ010000002.1"/>
</dbReference>
<name>A0ABR9WQT7_9FLAO</name>
<proteinExistence type="predicted"/>
<keyword evidence="2" id="KW-1185">Reference proteome</keyword>
<evidence type="ECO:0000313" key="1">
    <source>
        <dbReference type="EMBL" id="MBE9576288.1"/>
    </source>
</evidence>